<proteinExistence type="predicted"/>
<evidence type="ECO:0000259" key="4">
    <source>
        <dbReference type="Pfam" id="PF13408"/>
    </source>
</evidence>
<accession>A0A250KSC1</accession>
<evidence type="ECO:0000256" key="1">
    <source>
        <dbReference type="ARBA" id="ARBA00023125"/>
    </source>
</evidence>
<dbReference type="AlphaFoldDB" id="A0A250KSC1"/>
<dbReference type="Pfam" id="PF13408">
    <property type="entry name" value="Zn_ribbon_recom"/>
    <property type="match status" value="1"/>
</dbReference>
<dbReference type="GO" id="GO:0003677">
    <property type="term" value="F:DNA binding"/>
    <property type="evidence" value="ECO:0007669"/>
    <property type="project" value="UniProtKB-KW"/>
</dbReference>
<dbReference type="GO" id="GO:0000150">
    <property type="term" value="F:DNA strand exchange activity"/>
    <property type="evidence" value="ECO:0007669"/>
    <property type="project" value="TreeGrafter"/>
</dbReference>
<dbReference type="Gene3D" id="3.90.1750.20">
    <property type="entry name" value="Putative Large Serine Recombinase, Chain B, Domain 2"/>
    <property type="match status" value="1"/>
</dbReference>
<keyword evidence="6" id="KW-1185">Reference proteome</keyword>
<keyword evidence="3" id="KW-0175">Coiled coil</keyword>
<evidence type="ECO:0000256" key="2">
    <source>
        <dbReference type="ARBA" id="ARBA00023172"/>
    </source>
</evidence>
<evidence type="ECO:0000313" key="6">
    <source>
        <dbReference type="Proteomes" id="UP000266313"/>
    </source>
</evidence>
<dbReference type="PANTHER" id="PTHR30461">
    <property type="entry name" value="DNA-INVERTASE FROM LAMBDOID PROPHAGE"/>
    <property type="match status" value="1"/>
</dbReference>
<gene>
    <name evidence="5" type="ORF">sS8_2545</name>
</gene>
<dbReference type="InterPro" id="IPR050639">
    <property type="entry name" value="SSR_resolvase"/>
</dbReference>
<organism evidence="5 6">
    <name type="scientific">Methylocaldum marinum</name>
    <dbReference type="NCBI Taxonomy" id="1432792"/>
    <lineage>
        <taxon>Bacteria</taxon>
        <taxon>Pseudomonadati</taxon>
        <taxon>Pseudomonadota</taxon>
        <taxon>Gammaproteobacteria</taxon>
        <taxon>Methylococcales</taxon>
        <taxon>Methylococcaceae</taxon>
        <taxon>Methylocaldum</taxon>
    </lineage>
</organism>
<name>A0A250KSC1_9GAMM</name>
<dbReference type="InterPro" id="IPR038109">
    <property type="entry name" value="DNA_bind_recomb_sf"/>
</dbReference>
<keyword evidence="1" id="KW-0238">DNA-binding</keyword>
<evidence type="ECO:0000256" key="3">
    <source>
        <dbReference type="SAM" id="Coils"/>
    </source>
</evidence>
<evidence type="ECO:0000313" key="5">
    <source>
        <dbReference type="EMBL" id="BBA34497.1"/>
    </source>
</evidence>
<sequence length="433" mass="49329">MESPSITFGEDSDSVLIENLLASVSQHQRQKNREQTTNRMRARTMNGYWCFPAPPGFRYERVAGHGKLLVRDEPLATIIAEALEGFACGRFASQSEVKTYLESEPAFASRFPNGFVRYEEVIRLLTRPHYAGYIEVPAWGITLRKGRHDGLISLDTYSRVQDRIREGARVAARADINEDFPLRGFALCGDCEHPLTSCWSKSKTGKKHPYYMCFHKGCSSYRKSIRRDVIEGEFAVLLNDITPSPAKLSIAKRMFSAAWNERQDRARENAALYAQKIKELDAQVEALLSRLMEADTSTVIKAYEKKIGQIEQEKLLLAEKAEATGKPKATFEQMFELAIRFPVSLWKVWETGRFDMQRLVLRLAFTDRLAYCRNEGFRTPEVSFLFKVLRGESMPDCEMAEREGFEPSCRVSPTIRFRVGAVMTASVPLRGKD</sequence>
<keyword evidence="2" id="KW-0233">DNA recombination</keyword>
<dbReference type="PANTHER" id="PTHR30461:SF2">
    <property type="entry name" value="SERINE RECOMBINASE PINE-RELATED"/>
    <property type="match status" value="1"/>
</dbReference>
<dbReference type="EMBL" id="AP017928">
    <property type="protein sequence ID" value="BBA34497.1"/>
    <property type="molecule type" value="Genomic_DNA"/>
</dbReference>
<dbReference type="InterPro" id="IPR025827">
    <property type="entry name" value="Zn_ribbon_recom_dom"/>
</dbReference>
<feature type="coiled-coil region" evidence="3">
    <location>
        <begin position="263"/>
        <end position="320"/>
    </location>
</feature>
<reference evidence="5 6" key="1">
    <citation type="submission" date="2016-12" db="EMBL/GenBank/DDBJ databases">
        <title>Genome sequencing of Methylocaldum marinum.</title>
        <authorList>
            <person name="Takeuchi M."/>
            <person name="Kamagata Y."/>
            <person name="Hiraoka S."/>
            <person name="Oshima K."/>
            <person name="Hattori M."/>
            <person name="Iwasaki W."/>
        </authorList>
    </citation>
    <scope>NUCLEOTIDE SEQUENCE [LARGE SCALE GENOMIC DNA]</scope>
    <source>
        <strain evidence="5 6">S8</strain>
    </source>
</reference>
<protein>
    <submittedName>
        <fullName evidence="5">Resolvase-like protein</fullName>
    </submittedName>
</protein>
<dbReference type="Proteomes" id="UP000266313">
    <property type="component" value="Chromosome"/>
</dbReference>
<feature type="domain" description="Recombinase zinc beta ribbon" evidence="4">
    <location>
        <begin position="181"/>
        <end position="234"/>
    </location>
</feature>
<dbReference type="KEGG" id="mmai:sS8_2545"/>